<keyword evidence="6" id="KW-1185">Reference proteome</keyword>
<evidence type="ECO:0000256" key="2">
    <source>
        <dbReference type="ARBA" id="ARBA00022801"/>
    </source>
</evidence>
<dbReference type="GO" id="GO:0006508">
    <property type="term" value="P:proteolysis"/>
    <property type="evidence" value="ECO:0007669"/>
    <property type="project" value="UniProtKB-KW"/>
</dbReference>
<evidence type="ECO:0000256" key="1">
    <source>
        <dbReference type="ARBA" id="ARBA00022670"/>
    </source>
</evidence>
<dbReference type="EMBL" id="AZDI01000006">
    <property type="protein sequence ID" value="KRK45636.1"/>
    <property type="molecule type" value="Genomic_DNA"/>
</dbReference>
<dbReference type="AlphaFoldDB" id="A0A0R1HPP9"/>
<dbReference type="NCBIfam" id="TIGR01076">
    <property type="entry name" value="sortase_fam"/>
    <property type="match status" value="1"/>
</dbReference>
<dbReference type="OrthoDB" id="1648028at2"/>
<keyword evidence="1" id="KW-0645">Protease</keyword>
<proteinExistence type="predicted"/>
<dbReference type="SUPFAM" id="SSF63817">
    <property type="entry name" value="Sortase"/>
    <property type="match status" value="1"/>
</dbReference>
<evidence type="ECO:0000256" key="4">
    <source>
        <dbReference type="PIRSR" id="PIRSR605754-1"/>
    </source>
</evidence>
<dbReference type="STRING" id="1423719.FC66_GL001287"/>
<sequence>MKKNKTDKKGRWKKHLTTVLLLILLLLGLSLVFNEQIKSFLVGNTHPTINAALVDKNKNKKASFDFSEVKSLNTADVLKAKVNEKDLVLLGELNIPDVSLNLPIAKGVSTNTLALAAGTLKENEKMGEGNYALAGHHMINEGLLFSPLVQMKLGQKIYLTDAKNIYEYTTTKKKYIKATDVQVIDDTPGKTQVTLITCDDTGAGRLMVQGEYVQKWTYSAAPKTVKDGFKTVHNNS</sequence>
<evidence type="ECO:0000256" key="3">
    <source>
        <dbReference type="ARBA" id="ARBA00022807"/>
    </source>
</evidence>
<dbReference type="PATRIC" id="fig|1423719.4.peg.1308"/>
<dbReference type="Gene3D" id="2.40.260.10">
    <property type="entry name" value="Sortase"/>
    <property type="match status" value="1"/>
</dbReference>
<keyword evidence="3" id="KW-0788">Thiol protease</keyword>
<gene>
    <name evidence="5" type="ORF">FC66_GL001287</name>
</gene>
<keyword evidence="2" id="KW-0378">Hydrolase</keyword>
<dbReference type="Proteomes" id="UP000051450">
    <property type="component" value="Unassembled WGS sequence"/>
</dbReference>
<dbReference type="Pfam" id="PF04203">
    <property type="entry name" value="Sortase"/>
    <property type="match status" value="1"/>
</dbReference>
<reference evidence="5 6" key="1">
    <citation type="journal article" date="2015" name="Genome Announc.">
        <title>Expanding the biotechnology potential of lactobacilli through comparative genomics of 213 strains and associated genera.</title>
        <authorList>
            <person name="Sun Z."/>
            <person name="Harris H.M."/>
            <person name="McCann A."/>
            <person name="Guo C."/>
            <person name="Argimon S."/>
            <person name="Zhang W."/>
            <person name="Yang X."/>
            <person name="Jeffery I.B."/>
            <person name="Cooney J.C."/>
            <person name="Kagawa T.F."/>
            <person name="Liu W."/>
            <person name="Song Y."/>
            <person name="Salvetti E."/>
            <person name="Wrobel A."/>
            <person name="Rasinkangas P."/>
            <person name="Parkhill J."/>
            <person name="Rea M.C."/>
            <person name="O'Sullivan O."/>
            <person name="Ritari J."/>
            <person name="Douillard F.P."/>
            <person name="Paul Ross R."/>
            <person name="Yang R."/>
            <person name="Briner A.E."/>
            <person name="Felis G.E."/>
            <person name="de Vos W.M."/>
            <person name="Barrangou R."/>
            <person name="Klaenhammer T.R."/>
            <person name="Caufield P.W."/>
            <person name="Cui Y."/>
            <person name="Zhang H."/>
            <person name="O'Toole P.W."/>
        </authorList>
    </citation>
    <scope>NUCLEOTIDE SEQUENCE [LARGE SCALE GENOMIC DNA]</scope>
    <source>
        <strain evidence="5 6">DSM 15638</strain>
    </source>
</reference>
<organism evidence="5 6">
    <name type="scientific">Dellaglioa algida DSM 15638</name>
    <dbReference type="NCBI Taxonomy" id="1423719"/>
    <lineage>
        <taxon>Bacteria</taxon>
        <taxon>Bacillati</taxon>
        <taxon>Bacillota</taxon>
        <taxon>Bacilli</taxon>
        <taxon>Lactobacillales</taxon>
        <taxon>Lactobacillaceae</taxon>
        <taxon>Dellaglioa</taxon>
    </lineage>
</organism>
<feature type="active site" description="Acyl-thioester intermediate" evidence="4">
    <location>
        <position position="198"/>
    </location>
</feature>
<dbReference type="CDD" id="cd06165">
    <property type="entry name" value="Sortase_A"/>
    <property type="match status" value="1"/>
</dbReference>
<feature type="active site" description="Proton donor/acceptor" evidence="4">
    <location>
        <position position="136"/>
    </location>
</feature>
<evidence type="ECO:0000313" key="5">
    <source>
        <dbReference type="EMBL" id="KRK45636.1"/>
    </source>
</evidence>
<name>A0A0R1HPP9_9LACO</name>
<accession>A0A0R1HPP9</accession>
<dbReference type="InterPro" id="IPR005754">
    <property type="entry name" value="Sortase"/>
</dbReference>
<comment type="caution">
    <text evidence="5">The sequence shown here is derived from an EMBL/GenBank/DDBJ whole genome shotgun (WGS) entry which is preliminary data.</text>
</comment>
<dbReference type="InterPro" id="IPR042007">
    <property type="entry name" value="Sortase_A"/>
</dbReference>
<dbReference type="GO" id="GO:0008234">
    <property type="term" value="F:cysteine-type peptidase activity"/>
    <property type="evidence" value="ECO:0007669"/>
    <property type="project" value="UniProtKB-KW"/>
</dbReference>
<evidence type="ECO:0000313" key="6">
    <source>
        <dbReference type="Proteomes" id="UP000051450"/>
    </source>
</evidence>
<dbReference type="InterPro" id="IPR023365">
    <property type="entry name" value="Sortase_dom-sf"/>
</dbReference>
<dbReference type="RefSeq" id="WP_057974342.1">
    <property type="nucleotide sequence ID" value="NZ_AZDI01000006.1"/>
</dbReference>
<protein>
    <submittedName>
        <fullName evidence="5">Sortase A</fullName>
    </submittedName>
</protein>